<dbReference type="EMBL" id="SMKA01000030">
    <property type="protein sequence ID" value="TDC31696.1"/>
    <property type="molecule type" value="Genomic_DNA"/>
</dbReference>
<dbReference type="Gene3D" id="3.40.50.1110">
    <property type="entry name" value="SGNH hydrolase"/>
    <property type="match status" value="1"/>
</dbReference>
<dbReference type="OrthoDB" id="9794725at2"/>
<gene>
    <name evidence="2" type="ORF">E1261_10085</name>
</gene>
<name>A0A4R4Q8Q4_9ACTN</name>
<evidence type="ECO:0000313" key="2">
    <source>
        <dbReference type="EMBL" id="TDC31696.1"/>
    </source>
</evidence>
<organism evidence="2 3">
    <name type="scientific">Kribbella albertanoniae</name>
    <dbReference type="NCBI Taxonomy" id="1266829"/>
    <lineage>
        <taxon>Bacteria</taxon>
        <taxon>Bacillati</taxon>
        <taxon>Actinomycetota</taxon>
        <taxon>Actinomycetes</taxon>
        <taxon>Propionibacteriales</taxon>
        <taxon>Kribbellaceae</taxon>
        <taxon>Kribbella</taxon>
    </lineage>
</organism>
<reference evidence="2 3" key="1">
    <citation type="submission" date="2019-03" db="EMBL/GenBank/DDBJ databases">
        <title>Draft genome sequences of novel Actinobacteria.</title>
        <authorList>
            <person name="Sahin N."/>
            <person name="Ay H."/>
            <person name="Saygin H."/>
        </authorList>
    </citation>
    <scope>NUCLEOTIDE SEQUENCE [LARGE SCALE GENOMIC DNA]</scope>
    <source>
        <strain evidence="2 3">JCM 30547</strain>
    </source>
</reference>
<evidence type="ECO:0000313" key="3">
    <source>
        <dbReference type="Proteomes" id="UP000295075"/>
    </source>
</evidence>
<dbReference type="InterPro" id="IPR036514">
    <property type="entry name" value="SGNH_hydro_sf"/>
</dbReference>
<dbReference type="InterPro" id="IPR051532">
    <property type="entry name" value="Ester_Hydrolysis_Enzymes"/>
</dbReference>
<proteinExistence type="predicted"/>
<evidence type="ECO:0000259" key="1">
    <source>
        <dbReference type="Pfam" id="PF13472"/>
    </source>
</evidence>
<dbReference type="RefSeq" id="WP_132405131.1">
    <property type="nucleotide sequence ID" value="NZ_SMKA01000030.1"/>
</dbReference>
<feature type="domain" description="SGNH hydrolase-type esterase" evidence="1">
    <location>
        <begin position="13"/>
        <end position="210"/>
    </location>
</feature>
<keyword evidence="3" id="KW-1185">Reference proteome</keyword>
<dbReference type="PANTHER" id="PTHR30383:SF5">
    <property type="entry name" value="SGNH HYDROLASE-TYPE ESTERASE DOMAIN-CONTAINING PROTEIN"/>
    <property type="match status" value="1"/>
</dbReference>
<dbReference type="PANTHER" id="PTHR30383">
    <property type="entry name" value="THIOESTERASE 1/PROTEASE 1/LYSOPHOSPHOLIPASE L1"/>
    <property type="match status" value="1"/>
</dbReference>
<sequence>MITLKPGSTVMFTGDSVTDSNRLEDPDGLGTGYPLRVAGEWGLRHPDRPVTWLNTGWRGDKVMDLEARWQDDVLAAEPDVVSIMIGGNDAAWWSFDPENGRVIPAAEYRAGYERLLTPLAEAGTQLILIESFMLPVRGTLEHGDLRIDETLRKQWRADLDPKIEVVNDLARQYGAELLPADRIFTELCAVAEPEHWAEDGVHPTPAGHAALAEAWLQLVD</sequence>
<dbReference type="InterPro" id="IPR013830">
    <property type="entry name" value="SGNH_hydro"/>
</dbReference>
<dbReference type="Pfam" id="PF13472">
    <property type="entry name" value="Lipase_GDSL_2"/>
    <property type="match status" value="1"/>
</dbReference>
<dbReference type="CDD" id="cd01834">
    <property type="entry name" value="SGNH_hydrolase_like_2"/>
    <property type="match status" value="1"/>
</dbReference>
<dbReference type="GO" id="GO:0004622">
    <property type="term" value="F:phosphatidylcholine lysophospholipase activity"/>
    <property type="evidence" value="ECO:0007669"/>
    <property type="project" value="TreeGrafter"/>
</dbReference>
<dbReference type="AlphaFoldDB" id="A0A4R4Q8Q4"/>
<accession>A0A4R4Q8Q4</accession>
<dbReference type="SUPFAM" id="SSF52266">
    <property type="entry name" value="SGNH hydrolase"/>
    <property type="match status" value="1"/>
</dbReference>
<dbReference type="Proteomes" id="UP000295075">
    <property type="component" value="Unassembled WGS sequence"/>
</dbReference>
<comment type="caution">
    <text evidence="2">The sequence shown here is derived from an EMBL/GenBank/DDBJ whole genome shotgun (WGS) entry which is preliminary data.</text>
</comment>
<protein>
    <submittedName>
        <fullName evidence="2">GDSL family lipase</fullName>
    </submittedName>
</protein>